<dbReference type="CDD" id="cd13402">
    <property type="entry name" value="LT_TF-like"/>
    <property type="match status" value="1"/>
</dbReference>
<evidence type="ECO:0000313" key="3">
    <source>
        <dbReference type="EMBL" id="GGL14857.1"/>
    </source>
</evidence>
<dbReference type="Pfam" id="PF06013">
    <property type="entry name" value="WXG100"/>
    <property type="match status" value="1"/>
</dbReference>
<dbReference type="Proteomes" id="UP000645217">
    <property type="component" value="Unassembled WGS sequence"/>
</dbReference>
<sequence length="364" mass="38538">MTDIDAVAALPGGAELAGLAREVQGDPAAIREIARRWRTAGGHTVERLNALGTALSRVDAAWKGDSADAFVGYMRRYGRAGDALSGALASCADSLDAAAQAVETARRNVHGACDDLLAWVAEYRRRNHGVPEKDLEPGISQQAGAYTTLARGYAGTAETALTTARTDIARWLKEATPTFADIPPAADQEFVPRDGRATGWVPVPKREYDGYFGRGTYAQSGGDGGGGFGGYGPSGPPPPGGGPAPQGQVADWIQQAIEILKAQGYPVEKMNPNDIWLIIRHESGGNPHAINNWDSNAAAGHPSKGLMQTIDPTFDRWSLPGHRDIYDPVDNIIAGVRYAIERYGSVSNVPGVVGTKNGTGYRGY</sequence>
<dbReference type="EMBL" id="BMNT01000050">
    <property type="protein sequence ID" value="GGL14857.1"/>
    <property type="molecule type" value="Genomic_DNA"/>
</dbReference>
<dbReference type="InterPro" id="IPR010310">
    <property type="entry name" value="T7SS_ESAT-6-like"/>
</dbReference>
<reference evidence="3" key="1">
    <citation type="journal article" date="2014" name="Int. J. Syst. Evol. Microbiol.">
        <title>Complete genome sequence of Corynebacterium casei LMG S-19264T (=DSM 44701T), isolated from a smear-ripened cheese.</title>
        <authorList>
            <consortium name="US DOE Joint Genome Institute (JGI-PGF)"/>
            <person name="Walter F."/>
            <person name="Albersmeier A."/>
            <person name="Kalinowski J."/>
            <person name="Ruckert C."/>
        </authorList>
    </citation>
    <scope>NUCLEOTIDE SEQUENCE</scope>
    <source>
        <strain evidence="3">JCM 13064</strain>
    </source>
</reference>
<protein>
    <submittedName>
        <fullName evidence="3">Transglycosylase</fullName>
    </submittedName>
</protein>
<keyword evidence="4" id="KW-1185">Reference proteome</keyword>
<dbReference type="Gene3D" id="1.10.287.1060">
    <property type="entry name" value="ESAT-6-like"/>
    <property type="match status" value="1"/>
</dbReference>
<evidence type="ECO:0000313" key="4">
    <source>
        <dbReference type="Proteomes" id="UP000645217"/>
    </source>
</evidence>
<comment type="caution">
    <text evidence="3">The sequence shown here is derived from an EMBL/GenBank/DDBJ whole genome shotgun (WGS) entry which is preliminary data.</text>
</comment>
<dbReference type="InterPro" id="IPR036689">
    <property type="entry name" value="ESAT-6-like_sf"/>
</dbReference>
<accession>A0A917RMM3</accession>
<feature type="compositionally biased region" description="Gly residues" evidence="1">
    <location>
        <begin position="222"/>
        <end position="233"/>
    </location>
</feature>
<organism evidence="3 4">
    <name type="scientific">Sphaerisporangium melleum</name>
    <dbReference type="NCBI Taxonomy" id="321316"/>
    <lineage>
        <taxon>Bacteria</taxon>
        <taxon>Bacillati</taxon>
        <taxon>Actinomycetota</taxon>
        <taxon>Actinomycetes</taxon>
        <taxon>Streptosporangiales</taxon>
        <taxon>Streptosporangiaceae</taxon>
        <taxon>Sphaerisporangium</taxon>
    </lineage>
</organism>
<dbReference type="AlphaFoldDB" id="A0A917RMM3"/>
<proteinExistence type="predicted"/>
<gene>
    <name evidence="3" type="ORF">GCM10007964_66120</name>
</gene>
<dbReference type="Gene3D" id="1.10.530.10">
    <property type="match status" value="1"/>
</dbReference>
<dbReference type="InterPro" id="IPR008258">
    <property type="entry name" value="Transglycosylase_SLT_dom_1"/>
</dbReference>
<evidence type="ECO:0000259" key="2">
    <source>
        <dbReference type="Pfam" id="PF01464"/>
    </source>
</evidence>
<dbReference type="Pfam" id="PF01464">
    <property type="entry name" value="SLT"/>
    <property type="match status" value="1"/>
</dbReference>
<feature type="domain" description="Transglycosylase SLT" evidence="2">
    <location>
        <begin position="270"/>
        <end position="350"/>
    </location>
</feature>
<feature type="region of interest" description="Disordered" evidence="1">
    <location>
        <begin position="222"/>
        <end position="247"/>
    </location>
</feature>
<dbReference type="RefSeq" id="WP_203968023.1">
    <property type="nucleotide sequence ID" value="NZ_BMNT01000050.1"/>
</dbReference>
<name>A0A917RMM3_9ACTN</name>
<dbReference type="SUPFAM" id="SSF140453">
    <property type="entry name" value="EsxAB dimer-like"/>
    <property type="match status" value="1"/>
</dbReference>
<dbReference type="InterPro" id="IPR023346">
    <property type="entry name" value="Lysozyme-like_dom_sf"/>
</dbReference>
<reference evidence="3" key="2">
    <citation type="submission" date="2020-09" db="EMBL/GenBank/DDBJ databases">
        <authorList>
            <person name="Sun Q."/>
            <person name="Ohkuma M."/>
        </authorList>
    </citation>
    <scope>NUCLEOTIDE SEQUENCE</scope>
    <source>
        <strain evidence="3">JCM 13064</strain>
    </source>
</reference>
<evidence type="ECO:0000256" key="1">
    <source>
        <dbReference type="SAM" id="MobiDB-lite"/>
    </source>
</evidence>
<dbReference type="SUPFAM" id="SSF53955">
    <property type="entry name" value="Lysozyme-like"/>
    <property type="match status" value="1"/>
</dbReference>